<dbReference type="VEuPathDB" id="VectorBase:SCAU011668"/>
<protein>
    <submittedName>
        <fullName evidence="3">Uncharacterized protein</fullName>
    </submittedName>
</protein>
<feature type="region of interest" description="Disordered" evidence="2">
    <location>
        <begin position="789"/>
        <end position="811"/>
    </location>
</feature>
<sequence>MKMSQPFENCTTSEPETGKQTKRHHRSTTSAVPESSENNSQPTLSIINLEFPHKPIKDIKGLAYNVQSPSTTILQRMESQTYVIPKERGYDFSETTNSDFHQNLVEIPKQIGKNPKKAQSPQNKRPSISSAATTPKEETASQHQLETSQKLLDSHHQLTEKPQKFKGPEWRRPCSESFVPGIPRKFIGSCPPNIEQIAKMSKTRQKFYLTQDPRKHQCLVNPEVLRTKKFTKEKEFQALSSMVKYAQNTCDEANGFESPSEESFICEVIDLENPLQLDFQGLDYKNTYQRDEQDLQNQRNYRQVARYMERRRVKAETESKVEEELHRERIRIPKEFDVRNGNTPRISTPPPKPTKLGQLFRSADKEINRLLINSEKERRHERYKTLYLNRKERRDQQKVIEKREQQERQENLGMITAQENFDRISKKINKIVEGNLKRQSKKELPDKSKNETVKPIENKKENVPKNKNLFQVGSRGSKFQLQGQIESYEQNLKNSHQCMTRDQWLKELLAKREKIKLDVELGFKKPLGPDDPKLRLFAPFGINYRPSEQQKSAIREYCEKPLGGQYQRVLRKNLRFLRPRLRYKVKKFNLVCYRFGSTAKRLSRFQGFENRPLELKNTVDYMEKKQQLERQQKQETKLRRLNLLGLPCGSRVKSKVLTKCQNSSSSSDAEWVPVNLGKEFAPIVPLRRRTNMPAPKFREPTLRQHPHRPRDYEAERVSSEELDEVVQTSAIPYLYKIKPDLVTPANVGSMPYGNYAEMLEARHHHDHWNPMQQQAVEVHYQPRRVKPEVTGMPKEQKERKQQESSFQTANPLGNKFFNENLSLPQWHMEEVLADFKSALKKVDTKETFVVEQLANPQNSEKINGDFQYPGREEYLKFLNEIKLALKASKSSEAPGENLNVNKASLLHHVDEDLQSIETCLSSLSSSQCTNLTNDSGSFLLLEDKEKIPLDYLRKSLVPFEELHRSRFRAVPIDVDKEEQQPYRVLPFSGQMKAQRQLTAPKDKFFTFSSRLRDGLRQRLAVPVVKMAHIKIGLRKRKFKPLVATDLDENYVGLLKCRTPIKMFNYKTCRTLIKDALRLKFESMVIERQLRLTHNYDGLNEGFWLKMLQLKELFEKLFEDWQKQEYEASMTVMYRVKDYYQQTDSLKKQLMEMEKQQEILNLDIVFLEAHWIRCIMMQNFHYLMADMEWRLKNDWIHRLTPETHENPQMNDSSSDTNDFSFWPLENLEDSIAKRSLANIRQREQDNAWAIKDFYELSYLPNKHDNLIVFPNAQSFFLGLENLKTKTFILLLELHVTLSLHTELQGQMESLIEWCAKDLQEKQDYVAQKCSKLYFMQDRAEWLRKRSLAYLDEPIEESFHEKDFLKYRGLVAAVWHRIVSPNMTELNENLPAVDMVAMMSDVVVNLLAKFESFPMQEILAVEQKLRKRRNYLRKQSHHAYFIEKRIGQEMQKVVRNLESPPTLTAKMSKRPTKLPRLYLKKRRQTPVTKEKEISEGAKFFFQAFNEDGTDIRGKAKEIRDSIAEVTTTQEQIIPFYFDHFLKLHGYTPQYNFNTQIEMRDGPELNRLKVRSVIPEVQERLRQWENMKKKIMEDHIAQNPNMYVNVV</sequence>
<evidence type="ECO:0000313" key="3">
    <source>
        <dbReference type="EnsemblMetazoa" id="SCAU011668-PA"/>
    </source>
</evidence>
<evidence type="ECO:0000313" key="4">
    <source>
        <dbReference type="Proteomes" id="UP000095300"/>
    </source>
</evidence>
<evidence type="ECO:0000256" key="2">
    <source>
        <dbReference type="SAM" id="MobiDB-lite"/>
    </source>
</evidence>
<feature type="region of interest" description="Disordered" evidence="2">
    <location>
        <begin position="111"/>
        <end position="149"/>
    </location>
</feature>
<dbReference type="Proteomes" id="UP000095300">
    <property type="component" value="Unassembled WGS sequence"/>
</dbReference>
<evidence type="ECO:0000256" key="1">
    <source>
        <dbReference type="SAM" id="Coils"/>
    </source>
</evidence>
<dbReference type="EnsemblMetazoa" id="SCAU011668-RA">
    <property type="protein sequence ID" value="SCAU011668-PA"/>
    <property type="gene ID" value="SCAU011668"/>
</dbReference>
<name>A0A1I8PW85_STOCA</name>
<feature type="compositionally biased region" description="Polar residues" evidence="2">
    <location>
        <begin position="28"/>
        <end position="41"/>
    </location>
</feature>
<reference evidence="3" key="1">
    <citation type="submission" date="2020-05" db="UniProtKB">
        <authorList>
            <consortium name="EnsemblMetazoa"/>
        </authorList>
    </citation>
    <scope>IDENTIFICATION</scope>
    <source>
        <strain evidence="3">USDA</strain>
    </source>
</reference>
<organism evidence="3 4">
    <name type="scientific">Stomoxys calcitrans</name>
    <name type="common">Stable fly</name>
    <name type="synonym">Conops calcitrans</name>
    <dbReference type="NCBI Taxonomy" id="35570"/>
    <lineage>
        <taxon>Eukaryota</taxon>
        <taxon>Metazoa</taxon>
        <taxon>Ecdysozoa</taxon>
        <taxon>Arthropoda</taxon>
        <taxon>Hexapoda</taxon>
        <taxon>Insecta</taxon>
        <taxon>Pterygota</taxon>
        <taxon>Neoptera</taxon>
        <taxon>Endopterygota</taxon>
        <taxon>Diptera</taxon>
        <taxon>Brachycera</taxon>
        <taxon>Muscomorpha</taxon>
        <taxon>Muscoidea</taxon>
        <taxon>Muscidae</taxon>
        <taxon>Stomoxys</taxon>
    </lineage>
</organism>
<keyword evidence="1" id="KW-0175">Coiled coil</keyword>
<gene>
    <name evidence="3" type="primary">106092999</name>
</gene>
<accession>A0A1I8PW85</accession>
<keyword evidence="4" id="KW-1185">Reference proteome</keyword>
<feature type="compositionally biased region" description="Polar residues" evidence="2">
    <location>
        <begin position="1"/>
        <end position="15"/>
    </location>
</feature>
<feature type="compositionally biased region" description="Basic and acidic residues" evidence="2">
    <location>
        <begin position="441"/>
        <end position="464"/>
    </location>
</feature>
<feature type="compositionally biased region" description="Basic and acidic residues" evidence="2">
    <location>
        <begin position="709"/>
        <end position="718"/>
    </location>
</feature>
<feature type="coiled-coil region" evidence="1">
    <location>
        <begin position="1135"/>
        <end position="1162"/>
    </location>
</feature>
<feature type="region of interest" description="Disordered" evidence="2">
    <location>
        <begin position="1"/>
        <end position="41"/>
    </location>
</feature>
<feature type="region of interest" description="Disordered" evidence="2">
    <location>
        <begin position="439"/>
        <end position="465"/>
    </location>
</feature>
<proteinExistence type="predicted"/>
<feature type="compositionally biased region" description="Polar residues" evidence="2">
    <location>
        <begin position="117"/>
        <end position="133"/>
    </location>
</feature>
<dbReference type="STRING" id="35570.A0A1I8PW85"/>
<feature type="region of interest" description="Disordered" evidence="2">
    <location>
        <begin position="693"/>
        <end position="718"/>
    </location>
</feature>